<dbReference type="RefSeq" id="WP_275090125.1">
    <property type="nucleotide sequence ID" value="NZ_CP119078.1"/>
</dbReference>
<dbReference type="Gene3D" id="3.50.50.60">
    <property type="entry name" value="FAD/NAD(P)-binding domain"/>
    <property type="match status" value="1"/>
</dbReference>
<dbReference type="Pfam" id="PF07992">
    <property type="entry name" value="Pyr_redox_2"/>
    <property type="match status" value="1"/>
</dbReference>
<evidence type="ECO:0000313" key="3">
    <source>
        <dbReference type="Proteomes" id="UP001222087"/>
    </source>
</evidence>
<organism evidence="2 3">
    <name type="scientific">Legionella cardiaca</name>
    <dbReference type="NCBI Taxonomy" id="1071983"/>
    <lineage>
        <taxon>Bacteria</taxon>
        <taxon>Pseudomonadati</taxon>
        <taxon>Pseudomonadota</taxon>
        <taxon>Gammaproteobacteria</taxon>
        <taxon>Legionellales</taxon>
        <taxon>Legionellaceae</taxon>
        <taxon>Legionella</taxon>
    </lineage>
</organism>
<sequence>MTNPYNEEDTPADVAIVGLGPGGLTAALELAQQGKKIVVFHNRDAYIRGQRLVLSRDSITFLKKQHDKTDLQDSKFWEKYYAEGTVQTKDIEKYLYRKLLKLPNVTVVKSLPTSDKAIDLIEKGTEGLADCIKLKNGEKYYFRNLLGADGIKHSTANLVANCFGESVDYKQADTQVRYPYHAVVQLQLKSGEAPSKLKAKRGIMEEMQTASQQGWKEPYHPECYIFTNAAQSKFYFAGEIPKQIFEASEEERAELLKKWACFNIEKHYGLKEEQLEYRKSKKTPAKDKLQVTIFEMPLAICQKPVFDLSNGVFAQIGDARRTPNYNFGHGVNDAIMGGIAFSQAMSSALFAKDTFAQAVQRMDKIIDDKMKMSKQNREQVKERAKRKLLKALDDLIQLLDKDSEKTPLTTAKLERAKELFETTSELTTMYEALSEIKTIVEEKNNNIFYWAYNFINCCANFESTMKLNIFEKIMDNLDLYLREQIPANLKA</sequence>
<keyword evidence="3" id="KW-1185">Reference proteome</keyword>
<dbReference type="Proteomes" id="UP001222087">
    <property type="component" value="Chromosome"/>
</dbReference>
<dbReference type="SUPFAM" id="SSF51905">
    <property type="entry name" value="FAD/NAD(P)-binding domain"/>
    <property type="match status" value="1"/>
</dbReference>
<protein>
    <submittedName>
        <fullName evidence="2">FAD-binding protein</fullName>
    </submittedName>
</protein>
<gene>
    <name evidence="2" type="ORF">PXX05_05845</name>
</gene>
<name>A0ABY8AV03_9GAMM</name>
<dbReference type="InterPro" id="IPR023753">
    <property type="entry name" value="FAD/NAD-binding_dom"/>
</dbReference>
<accession>A0ABY8AV03</accession>
<evidence type="ECO:0000259" key="1">
    <source>
        <dbReference type="Pfam" id="PF07992"/>
    </source>
</evidence>
<reference evidence="2 3" key="1">
    <citation type="submission" date="2023-02" db="EMBL/GenBank/DDBJ databases">
        <title>Genome Sequence of L. cardiaca H63T.</title>
        <authorList>
            <person name="Lopez A.E."/>
            <person name="Cianciotto N.P."/>
        </authorList>
    </citation>
    <scope>NUCLEOTIDE SEQUENCE [LARGE SCALE GENOMIC DNA]</scope>
    <source>
        <strain evidence="2 3">H63</strain>
    </source>
</reference>
<dbReference type="EMBL" id="CP119078">
    <property type="protein sequence ID" value="WED44308.1"/>
    <property type="molecule type" value="Genomic_DNA"/>
</dbReference>
<dbReference type="InterPro" id="IPR036188">
    <property type="entry name" value="FAD/NAD-bd_sf"/>
</dbReference>
<evidence type="ECO:0000313" key="2">
    <source>
        <dbReference type="EMBL" id="WED44308.1"/>
    </source>
</evidence>
<dbReference type="PRINTS" id="PR00420">
    <property type="entry name" value="RNGMNOXGNASE"/>
</dbReference>
<proteinExistence type="predicted"/>
<feature type="domain" description="FAD/NAD(P)-binding" evidence="1">
    <location>
        <begin position="13"/>
        <end position="151"/>
    </location>
</feature>